<proteinExistence type="predicted"/>
<name>A0ACA9P617_9GLOM</name>
<sequence length="138" mass="15679">LSNEVTSPETKYYKAVAIPKLELALKKFILIYQNHTSLSDAMIVEKAKLLAEKLGVSKGKLYFSARWILEQGWEEVLADTISNCWNHTQILPPSASYLDNLHETNDLELRDLISLLDMLCLPNAMEVNEFLNINGKEV</sequence>
<comment type="caution">
    <text evidence="1">The sequence shown here is derived from an EMBL/GenBank/DDBJ whole genome shotgun (WGS) entry which is preliminary data.</text>
</comment>
<dbReference type="Proteomes" id="UP000789702">
    <property type="component" value="Unassembled WGS sequence"/>
</dbReference>
<reference evidence="1" key="1">
    <citation type="submission" date="2021-06" db="EMBL/GenBank/DDBJ databases">
        <authorList>
            <person name="Kallberg Y."/>
            <person name="Tangrot J."/>
            <person name="Rosling A."/>
        </authorList>
    </citation>
    <scope>NUCLEOTIDE SEQUENCE</scope>
    <source>
        <strain evidence="1">IL203A</strain>
    </source>
</reference>
<evidence type="ECO:0000313" key="2">
    <source>
        <dbReference type="Proteomes" id="UP000789702"/>
    </source>
</evidence>
<feature type="non-terminal residue" evidence="1">
    <location>
        <position position="1"/>
    </location>
</feature>
<feature type="non-terminal residue" evidence="1">
    <location>
        <position position="138"/>
    </location>
</feature>
<gene>
    <name evidence="1" type="ORF">DHETER_LOCUS11381</name>
</gene>
<dbReference type="EMBL" id="CAJVPU010024727">
    <property type="protein sequence ID" value="CAG8693542.1"/>
    <property type="molecule type" value="Genomic_DNA"/>
</dbReference>
<evidence type="ECO:0000313" key="1">
    <source>
        <dbReference type="EMBL" id="CAG8693542.1"/>
    </source>
</evidence>
<organism evidence="1 2">
    <name type="scientific">Dentiscutata heterogama</name>
    <dbReference type="NCBI Taxonomy" id="1316150"/>
    <lineage>
        <taxon>Eukaryota</taxon>
        <taxon>Fungi</taxon>
        <taxon>Fungi incertae sedis</taxon>
        <taxon>Mucoromycota</taxon>
        <taxon>Glomeromycotina</taxon>
        <taxon>Glomeromycetes</taxon>
        <taxon>Diversisporales</taxon>
        <taxon>Gigasporaceae</taxon>
        <taxon>Dentiscutata</taxon>
    </lineage>
</organism>
<protein>
    <submittedName>
        <fullName evidence="1">3958_t:CDS:1</fullName>
    </submittedName>
</protein>
<keyword evidence="2" id="KW-1185">Reference proteome</keyword>
<accession>A0ACA9P617</accession>